<dbReference type="GO" id="GO:0006364">
    <property type="term" value="P:rRNA processing"/>
    <property type="evidence" value="ECO:0007669"/>
    <property type="project" value="UniProtKB-KW"/>
</dbReference>
<evidence type="ECO:0000256" key="5">
    <source>
        <dbReference type="ARBA" id="ARBA00022737"/>
    </source>
</evidence>
<evidence type="ECO:0000256" key="10">
    <source>
        <dbReference type="ARBA" id="ARBA00075773"/>
    </source>
</evidence>
<sequence>MLRRGLRRAEKGSTTEKQNIPLTKRKKLEALPLGDNLEKDDVEKVLEKAVLGGEEELVDNLEEVTAKKRRSKKKTAAKFAPDAAWEDEDDQHILIDVPSKDAKKKVCDKKTVSGETYTTELRNQFEKVCGAPSWARMRWEKEDSENEDSDTEASELLRSTGNYLTTSESLPRSFIQMKRCPDANKESPTNCKLRSVEFHPTAQVLLAAGAANQTLSLFQVDGRQNPKIQSIYLQKFPIFKAHFSADGREVIMSSKYHSFQCYDMVEGKIVKVPHVKGLEESMSKFAVSPDGRFLAFLGQYGNIHLVSAKTKEWMTTLKMNGEVNDVAFSHDGSRMLSYGSDGEVYVWDMSTRDCVHRFIDDGCVKGTTLAMSQDGRYVAAGSDSGVVNIYDDTCMTSHSPTPLKAVMNLTTPCTSMVFNSTTEILAIASNHTENAVKMVHLASMSVFSNFPEKKFGIREPYCLDFSLNSGYFTIGNCRGHALLYR</sequence>
<evidence type="ECO:0000256" key="1">
    <source>
        <dbReference type="ARBA" id="ARBA00004604"/>
    </source>
</evidence>
<dbReference type="FunFam" id="2.130.10.10:FF:000121">
    <property type="entry name" value="U3 small nucleolar RNA-associated protein 18 homolog"/>
    <property type="match status" value="1"/>
</dbReference>
<dbReference type="SMART" id="SM00320">
    <property type="entry name" value="WD40"/>
    <property type="match status" value="4"/>
</dbReference>
<feature type="compositionally biased region" description="Acidic residues" evidence="12">
    <location>
        <begin position="142"/>
        <end position="153"/>
    </location>
</feature>
<evidence type="ECO:0000256" key="7">
    <source>
        <dbReference type="ARBA" id="ARBA00025767"/>
    </source>
</evidence>
<dbReference type="PANTHER" id="PTHR18359:SF0">
    <property type="entry name" value="U3 SMALL NUCLEOLAR RNA-ASSOCIATED PROTEIN 18 HOMOLOG"/>
    <property type="match status" value="1"/>
</dbReference>
<accession>A0AAD9KV01</accession>
<keyword evidence="4 11" id="KW-0853">WD repeat</keyword>
<protein>
    <recommendedName>
        <fullName evidence="9">U3 small nucleolar RNA-associated protein 18 homolog</fullName>
    </recommendedName>
    <alternativeName>
        <fullName evidence="10">WD repeat-containing protein 50</fullName>
    </alternativeName>
</protein>
<feature type="repeat" description="WD" evidence="11">
    <location>
        <begin position="316"/>
        <end position="357"/>
    </location>
</feature>
<keyword evidence="2" id="KW-0698">rRNA processing</keyword>
<feature type="region of interest" description="Disordered" evidence="12">
    <location>
        <begin position="1"/>
        <end position="23"/>
    </location>
</feature>
<dbReference type="EMBL" id="JAODUO010000565">
    <property type="protein sequence ID" value="KAK2178032.1"/>
    <property type="molecule type" value="Genomic_DNA"/>
</dbReference>
<comment type="caution">
    <text evidence="13">The sequence shown here is derived from an EMBL/GenBank/DDBJ whole genome shotgun (WGS) entry which is preliminary data.</text>
</comment>
<evidence type="ECO:0000256" key="2">
    <source>
        <dbReference type="ARBA" id="ARBA00022552"/>
    </source>
</evidence>
<evidence type="ECO:0000256" key="6">
    <source>
        <dbReference type="ARBA" id="ARBA00023242"/>
    </source>
</evidence>
<comment type="subcellular location">
    <subcellularLocation>
        <location evidence="1">Nucleus</location>
        <location evidence="1">Nucleolus</location>
    </subcellularLocation>
</comment>
<evidence type="ECO:0000313" key="14">
    <source>
        <dbReference type="Proteomes" id="UP001209878"/>
    </source>
</evidence>
<evidence type="ECO:0000256" key="4">
    <source>
        <dbReference type="ARBA" id="ARBA00022574"/>
    </source>
</evidence>
<keyword evidence="5" id="KW-0677">Repeat</keyword>
<evidence type="ECO:0000256" key="9">
    <source>
        <dbReference type="ARBA" id="ARBA00074442"/>
    </source>
</evidence>
<dbReference type="PANTHER" id="PTHR18359">
    <property type="entry name" value="WD-REPEAT PROTEIN-RELATED"/>
    <property type="match status" value="1"/>
</dbReference>
<dbReference type="InterPro" id="IPR045161">
    <property type="entry name" value="Utp18"/>
</dbReference>
<dbReference type="Proteomes" id="UP001209878">
    <property type="component" value="Unassembled WGS sequence"/>
</dbReference>
<evidence type="ECO:0000313" key="13">
    <source>
        <dbReference type="EMBL" id="KAK2178032.1"/>
    </source>
</evidence>
<gene>
    <name evidence="13" type="ORF">NP493_565g03002</name>
</gene>
<dbReference type="PROSITE" id="PS50294">
    <property type="entry name" value="WD_REPEATS_REGION"/>
    <property type="match status" value="1"/>
</dbReference>
<keyword evidence="3" id="KW-0597">Phosphoprotein</keyword>
<dbReference type="Gene3D" id="2.130.10.10">
    <property type="entry name" value="YVTN repeat-like/Quinoprotein amine dehydrogenase"/>
    <property type="match status" value="1"/>
</dbReference>
<feature type="region of interest" description="Disordered" evidence="12">
    <location>
        <begin position="140"/>
        <end position="160"/>
    </location>
</feature>
<keyword evidence="6" id="KW-0539">Nucleus</keyword>
<evidence type="ECO:0000256" key="11">
    <source>
        <dbReference type="PROSITE-ProRule" id="PRU00221"/>
    </source>
</evidence>
<comment type="function">
    <text evidence="8">Part of the small subunit (SSU) processome, first precursor of the small eukaryotic ribosomal subunit. During the assembly of the SSU processome in the nucleolus, many ribosome biogenesis factors, an RNA chaperone and ribosomal proteins associate with the nascent pre-rRNA and work in concert to generate RNA folding, modifications, rearrangements and cleavage as well as targeted degradation of pre-ribosomal RNA by the RNA exosome. Involved in nucleolar processing of pre-18S ribosomal RNA.</text>
</comment>
<dbReference type="SUPFAM" id="SSF50978">
    <property type="entry name" value="WD40 repeat-like"/>
    <property type="match status" value="1"/>
</dbReference>
<dbReference type="PROSITE" id="PS50082">
    <property type="entry name" value="WD_REPEATS_2"/>
    <property type="match status" value="1"/>
</dbReference>
<proteinExistence type="inferred from homology"/>
<evidence type="ECO:0000256" key="12">
    <source>
        <dbReference type="SAM" id="MobiDB-lite"/>
    </source>
</evidence>
<reference evidence="13" key="1">
    <citation type="journal article" date="2023" name="Mol. Biol. Evol.">
        <title>Third-Generation Sequencing Reveals the Adaptive Role of the Epigenome in Three Deep-Sea Polychaetes.</title>
        <authorList>
            <person name="Perez M."/>
            <person name="Aroh O."/>
            <person name="Sun Y."/>
            <person name="Lan Y."/>
            <person name="Juniper S.K."/>
            <person name="Young C.R."/>
            <person name="Angers B."/>
            <person name="Qian P.Y."/>
        </authorList>
    </citation>
    <scope>NUCLEOTIDE SEQUENCE</scope>
    <source>
        <strain evidence="13">R07B-5</strain>
    </source>
</reference>
<comment type="similarity">
    <text evidence="7">Belongs to the WD repeat UTP18 family.</text>
</comment>
<evidence type="ECO:0000256" key="3">
    <source>
        <dbReference type="ARBA" id="ARBA00022553"/>
    </source>
</evidence>
<name>A0AAD9KV01_RIDPI</name>
<dbReference type="Pfam" id="PF00400">
    <property type="entry name" value="WD40"/>
    <property type="match status" value="2"/>
</dbReference>
<dbReference type="AlphaFoldDB" id="A0AAD9KV01"/>
<organism evidence="13 14">
    <name type="scientific">Ridgeia piscesae</name>
    <name type="common">Tubeworm</name>
    <dbReference type="NCBI Taxonomy" id="27915"/>
    <lineage>
        <taxon>Eukaryota</taxon>
        <taxon>Metazoa</taxon>
        <taxon>Spiralia</taxon>
        <taxon>Lophotrochozoa</taxon>
        <taxon>Annelida</taxon>
        <taxon>Polychaeta</taxon>
        <taxon>Sedentaria</taxon>
        <taxon>Canalipalpata</taxon>
        <taxon>Sabellida</taxon>
        <taxon>Siboglinidae</taxon>
        <taxon>Ridgeia</taxon>
    </lineage>
</organism>
<keyword evidence="14" id="KW-1185">Reference proteome</keyword>
<evidence type="ECO:0000256" key="8">
    <source>
        <dbReference type="ARBA" id="ARBA00058527"/>
    </source>
</evidence>
<dbReference type="GO" id="GO:0034388">
    <property type="term" value="C:Pwp2p-containing subcomplex of 90S preribosome"/>
    <property type="evidence" value="ECO:0007669"/>
    <property type="project" value="TreeGrafter"/>
</dbReference>
<dbReference type="InterPro" id="IPR036322">
    <property type="entry name" value="WD40_repeat_dom_sf"/>
</dbReference>
<dbReference type="InterPro" id="IPR001680">
    <property type="entry name" value="WD40_rpt"/>
</dbReference>
<dbReference type="InterPro" id="IPR015943">
    <property type="entry name" value="WD40/YVTN_repeat-like_dom_sf"/>
</dbReference>
<dbReference type="GO" id="GO:0032040">
    <property type="term" value="C:small-subunit processome"/>
    <property type="evidence" value="ECO:0007669"/>
    <property type="project" value="TreeGrafter"/>
</dbReference>